<dbReference type="Pfam" id="PF00106">
    <property type="entry name" value="adh_short"/>
    <property type="match status" value="1"/>
</dbReference>
<dbReference type="PANTHER" id="PTHR44147">
    <property type="entry name" value="DEHYDROGENASE/REDUCTASE SDR FAMILY MEMBER 1"/>
    <property type="match status" value="1"/>
</dbReference>
<dbReference type="InterPro" id="IPR036291">
    <property type="entry name" value="NAD(P)-bd_dom_sf"/>
</dbReference>
<evidence type="ECO:0000313" key="1">
    <source>
        <dbReference type="EMBL" id="CDW20744.1"/>
    </source>
</evidence>
<organism evidence="1">
    <name type="scientific">Lepeophtheirus salmonis</name>
    <name type="common">Salmon louse</name>
    <name type="synonym">Caligus salmonis</name>
    <dbReference type="NCBI Taxonomy" id="72036"/>
    <lineage>
        <taxon>Eukaryota</taxon>
        <taxon>Metazoa</taxon>
        <taxon>Ecdysozoa</taxon>
        <taxon>Arthropoda</taxon>
        <taxon>Crustacea</taxon>
        <taxon>Multicrustacea</taxon>
        <taxon>Hexanauplia</taxon>
        <taxon>Copepoda</taxon>
        <taxon>Siphonostomatoida</taxon>
        <taxon>Caligidae</taxon>
        <taxon>Lepeophtheirus</taxon>
    </lineage>
</organism>
<protein>
    <recommendedName>
        <fullName evidence="2">Dehydrogenase/reductase SDR family member 1</fullName>
    </recommendedName>
</protein>
<dbReference type="PANTHER" id="PTHR44147:SF2">
    <property type="entry name" value="DEHYDROGENASE_REDUCTASE SDR FAMILY MEMBER 1"/>
    <property type="match status" value="1"/>
</dbReference>
<dbReference type="OrthoDB" id="7289984at2759"/>
<dbReference type="EMBL" id="HACA01003383">
    <property type="protein sequence ID" value="CDW20744.1"/>
    <property type="molecule type" value="Transcribed_RNA"/>
</dbReference>
<gene>
    <name evidence="1" type="primary">Cbrdhs9</name>
</gene>
<evidence type="ECO:0008006" key="2">
    <source>
        <dbReference type="Google" id="ProtNLM"/>
    </source>
</evidence>
<dbReference type="InterPro" id="IPR002347">
    <property type="entry name" value="SDR_fam"/>
</dbReference>
<proteinExistence type="predicted"/>
<dbReference type="SUPFAM" id="SSF51735">
    <property type="entry name" value="NAD(P)-binding Rossmann-fold domains"/>
    <property type="match status" value="1"/>
</dbReference>
<accession>A0A0K2T3T7</accession>
<dbReference type="Gene3D" id="3.40.50.720">
    <property type="entry name" value="NAD(P)-binding Rossmann-like Domain"/>
    <property type="match status" value="1"/>
</dbReference>
<sequence length="307" mass="33734">MSLKGKIAIVTGASRGIGKGISLQLGGAGATIYITGRSKNDLEKTAVEIKERGGSAIPVILDHNNDLDVEMFFERVQKEQKGQLDLLVNNAYSGVGIINECQGKPFYECQTPDLWDKINGVGLRNHYLCTVYASRIMVQNRTGLIVNISSGGGLKYLFNVPYGVGKAACDRMAADCAVELKSKNVTMVSIWPGPVKTEEITNRVLENPKADNSSKKIFELGESTEFTGMTIVQLASDPNKIQFTGKILFTSFLARKYKITDFDGTITGDMFSVKNILQIRGNNWISSLIPSFITIPTIFIHYLSNKF</sequence>
<reference evidence="1" key="1">
    <citation type="submission" date="2014-05" db="EMBL/GenBank/DDBJ databases">
        <authorList>
            <person name="Chronopoulou M."/>
        </authorList>
    </citation>
    <scope>NUCLEOTIDE SEQUENCE</scope>
    <source>
        <tissue evidence="1">Whole organism</tissue>
    </source>
</reference>
<name>A0A0K2T3T7_LEPSM</name>
<dbReference type="PRINTS" id="PR00081">
    <property type="entry name" value="GDHRDH"/>
</dbReference>
<dbReference type="AlphaFoldDB" id="A0A0K2T3T7"/>